<sequence>VSVATLSIGLAFATFNFAPSDIDSWAEKESSSKAHTEVSAQLQRSLVADTSRLVAEPEPSKFAIPQHIQQHL</sequence>
<accession>A0ABU9G1Q8</accession>
<proteinExistence type="predicted"/>
<keyword evidence="2" id="KW-1185">Reference proteome</keyword>
<dbReference type="EMBL" id="JBANDX010000229">
    <property type="protein sequence ID" value="MEL0611402.1"/>
    <property type="molecule type" value="Genomic_DNA"/>
</dbReference>
<feature type="non-terminal residue" evidence="1">
    <location>
        <position position="72"/>
    </location>
</feature>
<evidence type="ECO:0000313" key="2">
    <source>
        <dbReference type="Proteomes" id="UP001377160"/>
    </source>
</evidence>
<organism evidence="1 2">
    <name type="scientific">Vibrio echinoideorum</name>
    <dbReference type="NCBI Taxonomy" id="2100116"/>
    <lineage>
        <taxon>Bacteria</taxon>
        <taxon>Pseudomonadati</taxon>
        <taxon>Pseudomonadota</taxon>
        <taxon>Gammaproteobacteria</taxon>
        <taxon>Vibrionales</taxon>
        <taxon>Vibrionaceae</taxon>
        <taxon>Vibrio</taxon>
    </lineage>
</organism>
<name>A0ABU9G1Q8_9VIBR</name>
<protein>
    <submittedName>
        <fullName evidence="1">Uncharacterized protein</fullName>
    </submittedName>
</protein>
<dbReference type="Proteomes" id="UP001377160">
    <property type="component" value="Unassembled WGS sequence"/>
</dbReference>
<evidence type="ECO:0000313" key="1">
    <source>
        <dbReference type="EMBL" id="MEL0611402.1"/>
    </source>
</evidence>
<feature type="non-terminal residue" evidence="1">
    <location>
        <position position="1"/>
    </location>
</feature>
<reference evidence="1 2" key="1">
    <citation type="submission" date="2024-02" db="EMBL/GenBank/DDBJ databases">
        <title>Bacteria isolated from the canopy kelp, Nereocystis luetkeana.</title>
        <authorList>
            <person name="Pfister C.A."/>
            <person name="Younker I.T."/>
            <person name="Light S.H."/>
        </authorList>
    </citation>
    <scope>NUCLEOTIDE SEQUENCE [LARGE SCALE GENOMIC DNA]</scope>
    <source>
        <strain evidence="1 2">TI.1.15</strain>
    </source>
</reference>
<gene>
    <name evidence="1" type="ORF">V8Z71_24320</name>
</gene>
<comment type="caution">
    <text evidence="1">The sequence shown here is derived from an EMBL/GenBank/DDBJ whole genome shotgun (WGS) entry which is preliminary data.</text>
</comment>